<dbReference type="Proteomes" id="UP001595843">
    <property type="component" value="Unassembled WGS sequence"/>
</dbReference>
<reference evidence="3" key="1">
    <citation type="journal article" date="2019" name="Int. J. Syst. Evol. Microbiol.">
        <title>The Global Catalogue of Microorganisms (GCM) 10K type strain sequencing project: providing services to taxonomists for standard genome sequencing and annotation.</title>
        <authorList>
            <consortium name="The Broad Institute Genomics Platform"/>
            <consortium name="The Broad Institute Genome Sequencing Center for Infectious Disease"/>
            <person name="Wu L."/>
            <person name="Ma J."/>
        </authorList>
    </citation>
    <scope>NUCLEOTIDE SEQUENCE [LARGE SCALE GENOMIC DNA]</scope>
    <source>
        <strain evidence="3">IBRC-M 10813</strain>
    </source>
</reference>
<dbReference type="InterPro" id="IPR038765">
    <property type="entry name" value="Papain-like_cys_pep_sf"/>
</dbReference>
<dbReference type="EMBL" id="JBHSAP010000018">
    <property type="protein sequence ID" value="MFC4078311.1"/>
    <property type="molecule type" value="Genomic_DNA"/>
</dbReference>
<protein>
    <submittedName>
        <fullName evidence="2">YiiX/YebB-like N1pC/P60 family cysteine hydrolase</fullName>
    </submittedName>
</protein>
<keyword evidence="1" id="KW-0732">Signal</keyword>
<proteinExistence type="predicted"/>
<comment type="caution">
    <text evidence="2">The sequence shown here is derived from an EMBL/GenBank/DDBJ whole genome shotgun (WGS) entry which is preliminary data.</text>
</comment>
<organism evidence="2 3">
    <name type="scientific">Salinithrix halophila</name>
    <dbReference type="NCBI Taxonomy" id="1485204"/>
    <lineage>
        <taxon>Bacteria</taxon>
        <taxon>Bacillati</taxon>
        <taxon>Bacillota</taxon>
        <taxon>Bacilli</taxon>
        <taxon>Bacillales</taxon>
        <taxon>Thermoactinomycetaceae</taxon>
        <taxon>Salinithrix</taxon>
    </lineage>
</organism>
<accession>A0ABV8JM78</accession>
<sequence>MKMKPFKWTGSLVLVLALVVGMPSGVFADDTSYSLEEISKLAESTGYSEAQLIEEIERENQANQEKIENWSNQIDVQAVIEAARLKGYDLKEEDVLEDGGLARPSQTNGDVGVANLDPGVGTYGDILYTPDTGTKRGYFTGHAGMVAMDDDNTWESYSTADKGGVIYDVNRWRWDYEKAQAYWVKDATSTDYDYASKQKGEPYNVMSSKETTDEWYCSKLVWRSWKNAKGINLDPDPDSGWHGNVKVSSGNYWVSTADLGDSPHTITYWSKGY</sequence>
<dbReference type="InterPro" id="IPR024453">
    <property type="entry name" value="Peptidase_C92"/>
</dbReference>
<feature type="chain" id="PRO_5046910056" evidence="1">
    <location>
        <begin position="29"/>
        <end position="273"/>
    </location>
</feature>
<dbReference type="RefSeq" id="WP_380706123.1">
    <property type="nucleotide sequence ID" value="NZ_JBHSAP010000018.1"/>
</dbReference>
<evidence type="ECO:0000313" key="2">
    <source>
        <dbReference type="EMBL" id="MFC4078311.1"/>
    </source>
</evidence>
<keyword evidence="3" id="KW-1185">Reference proteome</keyword>
<evidence type="ECO:0000313" key="3">
    <source>
        <dbReference type="Proteomes" id="UP001595843"/>
    </source>
</evidence>
<dbReference type="Pfam" id="PF05708">
    <property type="entry name" value="Peptidase_C92"/>
    <property type="match status" value="1"/>
</dbReference>
<feature type="signal peptide" evidence="1">
    <location>
        <begin position="1"/>
        <end position="28"/>
    </location>
</feature>
<gene>
    <name evidence="2" type="ORF">ACFOUO_16050</name>
</gene>
<dbReference type="Gene3D" id="3.90.1720.10">
    <property type="entry name" value="endopeptidase domain like (from Nostoc punctiforme)"/>
    <property type="match status" value="1"/>
</dbReference>
<dbReference type="SUPFAM" id="SSF54001">
    <property type="entry name" value="Cysteine proteinases"/>
    <property type="match status" value="1"/>
</dbReference>
<name>A0ABV8JM78_9BACL</name>
<evidence type="ECO:0000256" key="1">
    <source>
        <dbReference type="SAM" id="SignalP"/>
    </source>
</evidence>